<evidence type="ECO:0000256" key="2">
    <source>
        <dbReference type="ARBA" id="ARBA00023163"/>
    </source>
</evidence>
<dbReference type="RefSeq" id="WP_076379913.1">
    <property type="nucleotide sequence ID" value="NZ_AP017422.1"/>
</dbReference>
<reference evidence="5" key="1">
    <citation type="submission" date="2017-01" db="EMBL/GenBank/DDBJ databases">
        <authorList>
            <person name="Varghese N."/>
            <person name="Submissions S."/>
        </authorList>
    </citation>
    <scope>NUCLEOTIDE SEQUENCE [LARGE SCALE GENOMIC DNA]</scope>
    <source>
        <strain evidence="5">DSM 21054</strain>
    </source>
</reference>
<dbReference type="Gene3D" id="1.10.10.60">
    <property type="entry name" value="Homeodomain-like"/>
    <property type="match status" value="1"/>
</dbReference>
<name>A0A173MD30_9BACT</name>
<dbReference type="AlphaFoldDB" id="A0A173MD30"/>
<dbReference type="Proteomes" id="UP000186917">
    <property type="component" value="Unassembled WGS sequence"/>
</dbReference>
<accession>A0A173MD30</accession>
<evidence type="ECO:0000256" key="1">
    <source>
        <dbReference type="ARBA" id="ARBA00023015"/>
    </source>
</evidence>
<gene>
    <name evidence="4" type="ORF">SAMN05421788_10555</name>
</gene>
<dbReference type="EMBL" id="FTOR01000005">
    <property type="protein sequence ID" value="SIT20736.1"/>
    <property type="molecule type" value="Genomic_DNA"/>
</dbReference>
<feature type="domain" description="HTH araC/xylS-type" evidence="3">
    <location>
        <begin position="185"/>
        <end position="282"/>
    </location>
</feature>
<dbReference type="STRING" id="477680.SAMN05421788_10555"/>
<dbReference type="InterPro" id="IPR009057">
    <property type="entry name" value="Homeodomain-like_sf"/>
</dbReference>
<dbReference type="InterPro" id="IPR053142">
    <property type="entry name" value="PchR_regulatory_protein"/>
</dbReference>
<proteinExistence type="predicted"/>
<evidence type="ECO:0000313" key="5">
    <source>
        <dbReference type="Proteomes" id="UP000186917"/>
    </source>
</evidence>
<evidence type="ECO:0000259" key="3">
    <source>
        <dbReference type="PROSITE" id="PS01124"/>
    </source>
</evidence>
<dbReference type="GO" id="GO:0003700">
    <property type="term" value="F:DNA-binding transcription factor activity"/>
    <property type="evidence" value="ECO:0007669"/>
    <property type="project" value="InterPro"/>
</dbReference>
<dbReference type="SUPFAM" id="SSF46689">
    <property type="entry name" value="Homeodomain-like"/>
    <property type="match status" value="1"/>
</dbReference>
<sequence length="282" mass="32432">MIELYSKDQLLIQYLKETVNEEWSYAADVHRPLLLLVCVTGPGLMLENNEQTIVIDKPNRFTVLYLPCMQGRLRAIRPGKVELFVIQFSVEWLLKLTRQDASLTARLQQLVLADVPAALLQEPLVADQLIKEPFYEMLLAGAYAKQVYNLLVKANVMRIWAYVMHLQSLPLPEVQLKHRNLTLAEKARKYLDRLPDKVDYTIVSLAEELGTNETTLKVAFKKLTGTTIHKYYHKKRMEKAEALLKAGKTIGETSKLIGYSQLSHFSYIYKKQYGISPSKIYK</sequence>
<dbReference type="OrthoDB" id="1266582at2"/>
<dbReference type="PANTHER" id="PTHR47893">
    <property type="entry name" value="REGULATORY PROTEIN PCHR"/>
    <property type="match status" value="1"/>
</dbReference>
<keyword evidence="4" id="KW-0238">DNA-binding</keyword>
<dbReference type="PROSITE" id="PS01124">
    <property type="entry name" value="HTH_ARAC_FAMILY_2"/>
    <property type="match status" value="1"/>
</dbReference>
<keyword evidence="5" id="KW-1185">Reference proteome</keyword>
<dbReference type="Pfam" id="PF12833">
    <property type="entry name" value="HTH_18"/>
    <property type="match status" value="1"/>
</dbReference>
<keyword evidence="2" id="KW-0804">Transcription</keyword>
<keyword evidence="1" id="KW-0805">Transcription regulation</keyword>
<evidence type="ECO:0000313" key="4">
    <source>
        <dbReference type="EMBL" id="SIT20736.1"/>
    </source>
</evidence>
<dbReference type="GO" id="GO:0043565">
    <property type="term" value="F:sequence-specific DNA binding"/>
    <property type="evidence" value="ECO:0007669"/>
    <property type="project" value="InterPro"/>
</dbReference>
<organism evidence="4 5">
    <name type="scientific">Filimonas lacunae</name>
    <dbReference type="NCBI Taxonomy" id="477680"/>
    <lineage>
        <taxon>Bacteria</taxon>
        <taxon>Pseudomonadati</taxon>
        <taxon>Bacteroidota</taxon>
        <taxon>Chitinophagia</taxon>
        <taxon>Chitinophagales</taxon>
        <taxon>Chitinophagaceae</taxon>
        <taxon>Filimonas</taxon>
    </lineage>
</organism>
<dbReference type="SMART" id="SM00342">
    <property type="entry name" value="HTH_ARAC"/>
    <property type="match status" value="1"/>
</dbReference>
<dbReference type="InterPro" id="IPR018060">
    <property type="entry name" value="HTH_AraC"/>
</dbReference>
<dbReference type="KEGG" id="fln:FLA_1501"/>
<protein>
    <submittedName>
        <fullName evidence="4">AraC-type DNA-binding protein</fullName>
    </submittedName>
</protein>
<dbReference type="PANTHER" id="PTHR47893:SF1">
    <property type="entry name" value="REGULATORY PROTEIN PCHR"/>
    <property type="match status" value="1"/>
</dbReference>